<gene>
    <name evidence="1" type="ORF">EV199_2323</name>
</gene>
<keyword evidence="2" id="KW-1185">Reference proteome</keyword>
<dbReference type="PROSITE" id="PS51257">
    <property type="entry name" value="PROKAR_LIPOPROTEIN"/>
    <property type="match status" value="1"/>
</dbReference>
<evidence type="ECO:0000313" key="1">
    <source>
        <dbReference type="EMBL" id="RZS76438.1"/>
    </source>
</evidence>
<name>A0A4Q7N5V2_9BACT</name>
<comment type="caution">
    <text evidence="1">The sequence shown here is derived from an EMBL/GenBank/DDBJ whole genome shotgun (WGS) entry which is preliminary data.</text>
</comment>
<dbReference type="Proteomes" id="UP000293874">
    <property type="component" value="Unassembled WGS sequence"/>
</dbReference>
<organism evidence="1 2">
    <name type="scientific">Pseudobacter ginsenosidimutans</name>
    <dbReference type="NCBI Taxonomy" id="661488"/>
    <lineage>
        <taxon>Bacteria</taxon>
        <taxon>Pseudomonadati</taxon>
        <taxon>Bacteroidota</taxon>
        <taxon>Chitinophagia</taxon>
        <taxon>Chitinophagales</taxon>
        <taxon>Chitinophagaceae</taxon>
        <taxon>Pseudobacter</taxon>
    </lineage>
</organism>
<accession>A0A4Q7N5V2</accession>
<dbReference type="EMBL" id="SGXA01000001">
    <property type="protein sequence ID" value="RZS76438.1"/>
    <property type="molecule type" value="Genomic_DNA"/>
</dbReference>
<evidence type="ECO:0000313" key="2">
    <source>
        <dbReference type="Proteomes" id="UP000293874"/>
    </source>
</evidence>
<proteinExistence type="predicted"/>
<sequence>MQRNLLFIVVILGSCIAHCTTGNRKASEYMVVRQNYFDTANFRLPLKDSFIAKAIYWQDIPALMPLNNGSRFMLIELNSSFPSLNEAVLHDFDSRKYYIWRVKETGGTLEEIKDTLSDLLKAYRPVIHSSEDALRKAVDYRPSSILMDGASYVINDVKVSENRLLTNAYHVLTLQLKED</sequence>
<protein>
    <submittedName>
        <fullName evidence="1">Uncharacterized protein</fullName>
    </submittedName>
</protein>
<reference evidence="1 2" key="1">
    <citation type="submission" date="2019-02" db="EMBL/GenBank/DDBJ databases">
        <title>Genomic Encyclopedia of Type Strains, Phase IV (KMG-IV): sequencing the most valuable type-strain genomes for metagenomic binning, comparative biology and taxonomic classification.</title>
        <authorList>
            <person name="Goeker M."/>
        </authorList>
    </citation>
    <scope>NUCLEOTIDE SEQUENCE [LARGE SCALE GENOMIC DNA]</scope>
    <source>
        <strain evidence="1 2">DSM 18116</strain>
    </source>
</reference>
<dbReference type="AlphaFoldDB" id="A0A4Q7N5V2"/>